<dbReference type="AlphaFoldDB" id="A0A1W1DZB1"/>
<dbReference type="Pfam" id="PF00034">
    <property type="entry name" value="Cytochrom_C"/>
    <property type="match status" value="1"/>
</dbReference>
<gene>
    <name evidence="7" type="ORF">MNB_SUP05-SYMBIONT-4-507</name>
</gene>
<dbReference type="PROSITE" id="PS51007">
    <property type="entry name" value="CYTC"/>
    <property type="match status" value="2"/>
</dbReference>
<evidence type="ECO:0000256" key="2">
    <source>
        <dbReference type="ARBA" id="ARBA00022617"/>
    </source>
</evidence>
<protein>
    <submittedName>
        <fullName evidence="7">Cytochrome c4</fullName>
    </submittedName>
</protein>
<evidence type="ECO:0000313" key="7">
    <source>
        <dbReference type="EMBL" id="SFV87072.1"/>
    </source>
</evidence>
<proteinExistence type="predicted"/>
<keyword evidence="3" id="KW-0479">Metal-binding</keyword>
<dbReference type="PANTHER" id="PTHR33751:SF9">
    <property type="entry name" value="CYTOCHROME C4"/>
    <property type="match status" value="1"/>
</dbReference>
<evidence type="ECO:0000256" key="5">
    <source>
        <dbReference type="ARBA" id="ARBA00023004"/>
    </source>
</evidence>
<dbReference type="InterPro" id="IPR036909">
    <property type="entry name" value="Cyt_c-like_dom_sf"/>
</dbReference>
<keyword evidence="2" id="KW-0349">Heme</keyword>
<dbReference type="EMBL" id="FPHY01000147">
    <property type="protein sequence ID" value="SFV87072.1"/>
    <property type="molecule type" value="Genomic_DNA"/>
</dbReference>
<dbReference type="GO" id="GO:0009055">
    <property type="term" value="F:electron transfer activity"/>
    <property type="evidence" value="ECO:0007669"/>
    <property type="project" value="InterPro"/>
</dbReference>
<dbReference type="SUPFAM" id="SSF46626">
    <property type="entry name" value="Cytochrome c"/>
    <property type="match status" value="2"/>
</dbReference>
<evidence type="ECO:0000259" key="6">
    <source>
        <dbReference type="PROSITE" id="PS51007"/>
    </source>
</evidence>
<sequence>MKNTILVSLAIFTFSTSTMSVDELSLSRSVWTEEVRQLAIFGDAKLGKKLAKKCDSCHGDNGISEDNETPSLAGQKAAYNFKQLYDYQKKIRTNKTMYKKVKKLTYKDMANISAWYQAQKGESKMGENAPDMVLKGDGCDMCHNPAVTSGGFQVPILEGQKIEYLIETLTAFKEGDRENDAHSVMRDIAKKLTEKEINTLSRYYAAKPIAEED</sequence>
<dbReference type="GO" id="GO:0046872">
    <property type="term" value="F:metal ion binding"/>
    <property type="evidence" value="ECO:0007669"/>
    <property type="project" value="UniProtKB-KW"/>
</dbReference>
<organism evidence="7">
    <name type="scientific">hydrothermal vent metagenome</name>
    <dbReference type="NCBI Taxonomy" id="652676"/>
    <lineage>
        <taxon>unclassified sequences</taxon>
        <taxon>metagenomes</taxon>
        <taxon>ecological metagenomes</taxon>
    </lineage>
</organism>
<feature type="domain" description="Cytochrome c" evidence="6">
    <location>
        <begin position="121"/>
        <end position="208"/>
    </location>
</feature>
<dbReference type="GO" id="GO:0020037">
    <property type="term" value="F:heme binding"/>
    <property type="evidence" value="ECO:0007669"/>
    <property type="project" value="InterPro"/>
</dbReference>
<dbReference type="Gene3D" id="1.10.760.10">
    <property type="entry name" value="Cytochrome c-like domain"/>
    <property type="match status" value="2"/>
</dbReference>
<feature type="domain" description="Cytochrome c" evidence="6">
    <location>
        <begin position="42"/>
        <end position="120"/>
    </location>
</feature>
<keyword evidence="1" id="KW-0813">Transport</keyword>
<dbReference type="InterPro" id="IPR009056">
    <property type="entry name" value="Cyt_c-like_dom"/>
</dbReference>
<evidence type="ECO:0000256" key="4">
    <source>
        <dbReference type="ARBA" id="ARBA00022982"/>
    </source>
</evidence>
<evidence type="ECO:0000256" key="1">
    <source>
        <dbReference type="ARBA" id="ARBA00022448"/>
    </source>
</evidence>
<dbReference type="PANTHER" id="PTHR33751">
    <property type="entry name" value="CBB3-TYPE CYTOCHROME C OXIDASE SUBUNIT FIXP"/>
    <property type="match status" value="1"/>
</dbReference>
<keyword evidence="5" id="KW-0408">Iron</keyword>
<dbReference type="InterPro" id="IPR050597">
    <property type="entry name" value="Cytochrome_c_Oxidase_Subunit"/>
</dbReference>
<evidence type="ECO:0000256" key="3">
    <source>
        <dbReference type="ARBA" id="ARBA00022723"/>
    </source>
</evidence>
<reference evidence="7" key="1">
    <citation type="submission" date="2016-10" db="EMBL/GenBank/DDBJ databases">
        <authorList>
            <person name="de Groot N.N."/>
        </authorList>
    </citation>
    <scope>NUCLEOTIDE SEQUENCE</scope>
</reference>
<keyword evidence="4" id="KW-0249">Electron transport</keyword>
<accession>A0A1W1DZB1</accession>
<name>A0A1W1DZB1_9ZZZZ</name>